<dbReference type="InterPro" id="IPR013930">
    <property type="entry name" value="RPAP1_N"/>
</dbReference>
<evidence type="ECO:0000313" key="10">
    <source>
        <dbReference type="Proteomes" id="UP000654370"/>
    </source>
</evidence>
<evidence type="ECO:0000313" key="9">
    <source>
        <dbReference type="EMBL" id="KAG2184516.1"/>
    </source>
</evidence>
<sequence>MNNSIRPKLEDAENEEDLLQMQEEFLSMSSTPAAKVVRKPPPSFGTSSAQKTNVEVAPVLDQYDNDMPELEDVPVSETIPAKTEPKPKKKSLFAARRAQASNATVEQSPEDDTPVTKRMIDINSMLGNVIGTVKETVPKTDKDVVKLDFDLGLTNRPRQASGFPQPVHRSEFRKRLDRKQKQEEVASKADTPAIKEEYVNEKYKDIHDENLNTLNSMSEEDIAAARAQLLASMDPELVKKLMTRKPMSERKGDEDVDAQPSKKVQFADINAEGDSLEEDHPLVMKKKYFENVESEPEKLAWMGIGDQRDTNSDIPSFTSEAAQLRFDFAGNIITDENVSVYKGLHHHGQNPNQAGYTLPELFHLMRSQVSSQRVIVLNTASRIIAKSKQLEYGSTVSESIWRFIIHDMKGIIYLRAALDDKYTVAVAAAISAIDALLCDNGFSSSIYGHLHTSLDRGYETIWQSPTSNEQSSLSNQTLDKKFTNTIDAINSMKEDEEPEEPKPDSVDAHAKLSQSDIVSALVQMKILPRLRYLLEHMCQPGGFDDGTVLRLIATAHRLAQNSDSVCEAIAVEEPKIVDLIVQHGIEQTQWPIVSISESASKTKKSSTRWPSLQAIQFLRTMAASKKQIAISVCVETGHVDNTLRFLTISPSVMSDAAATEHAFELQLATLELYRLLAGYGLYCHVMADLAPKIPLWIRSQDDLNASTWNTESQHVCLRAIATTSLLEVYLHNAQDTHKTLPEHDICWAQPTAFHDLVLSTFVKCASHFGELGSKQTLEVPDYMRLCLLSASMGYLATWCRYLDSNPPAEKIIVEDTWNAITNVLTQSSWFSTHSQIFARINASRGHYQPLQYPNLSGVYTPDMTEYLTWLCKRDIVADIAARLCQLMESYGRIPLSDIANKAYEYLVQDSLFDISINDIAKNYLNSDTRDSTTLSEKRRSRKQPALAVWSHLHAIGILTNLTQATRVPSKCTIERLTILCTYFMNNLCSGDEWPAHWIFSQILPNIVSNNNLTETTLEPFYKQAVGSDDKIAESKGLYLHDGRGIETLTLDYSNSPNSSAIPRNLLAWLLLPIDELYHADKSEILRELPHGYNATEPNIIVATLDKALQFYGISPHLDLTPVAITLMKIYLIGERSGRNVELETGWARADSDSEELFRDHNVTLKIKAWLDCISSVQLHVTLQQAWSDSSHYVQQAQVPFYQFYQDFAAQYAAVSFGDQSFARLLLLPALASSPIDYKHLLWSDMIDILPTIRITIDDLLGGHNVYLEPAETSDTILRDMLIAVCTRKVHKEDVNGGEKCALYWLALHHLRAAYLSEATDVSLKRDLSVLSTAFDQPTPWN</sequence>
<reference evidence="9" key="1">
    <citation type="submission" date="2020-12" db="EMBL/GenBank/DDBJ databases">
        <title>Metabolic potential, ecology and presence of endohyphal bacteria is reflected in genomic diversity of Mucoromycotina.</title>
        <authorList>
            <person name="Muszewska A."/>
            <person name="Okrasinska A."/>
            <person name="Steczkiewicz K."/>
            <person name="Drgas O."/>
            <person name="Orlowska M."/>
            <person name="Perlinska-Lenart U."/>
            <person name="Aleksandrzak-Piekarczyk T."/>
            <person name="Szatraj K."/>
            <person name="Zielenkiewicz U."/>
            <person name="Pilsyk S."/>
            <person name="Malc E."/>
            <person name="Mieczkowski P."/>
            <person name="Kruszewska J.S."/>
            <person name="Biernat P."/>
            <person name="Pawlowska J."/>
        </authorList>
    </citation>
    <scope>NUCLEOTIDE SEQUENCE</scope>
    <source>
        <strain evidence="9">WA0000067209</strain>
    </source>
</reference>
<evidence type="ECO:0008006" key="11">
    <source>
        <dbReference type="Google" id="ProtNLM"/>
    </source>
</evidence>
<comment type="similarity">
    <text evidence="2">Belongs to the RPAP1 family.</text>
</comment>
<organism evidence="9 10">
    <name type="scientific">Mortierella isabellina</name>
    <name type="common">Filamentous fungus</name>
    <name type="synonym">Umbelopsis isabellina</name>
    <dbReference type="NCBI Taxonomy" id="91625"/>
    <lineage>
        <taxon>Eukaryota</taxon>
        <taxon>Fungi</taxon>
        <taxon>Fungi incertae sedis</taxon>
        <taxon>Mucoromycota</taxon>
        <taxon>Mucoromycotina</taxon>
        <taxon>Umbelopsidomycetes</taxon>
        <taxon>Umbelopsidales</taxon>
        <taxon>Umbelopsidaceae</taxon>
        <taxon>Umbelopsis</taxon>
    </lineage>
</organism>
<keyword evidence="4" id="KW-0539">Nucleus</keyword>
<keyword evidence="3" id="KW-0804">Transcription</keyword>
<evidence type="ECO:0000256" key="2">
    <source>
        <dbReference type="ARBA" id="ARBA00009953"/>
    </source>
</evidence>
<dbReference type="Pfam" id="PF08620">
    <property type="entry name" value="RPAP1_C"/>
    <property type="match status" value="1"/>
</dbReference>
<dbReference type="EMBL" id="JAEPQZ010000002">
    <property type="protein sequence ID" value="KAG2184516.1"/>
    <property type="molecule type" value="Genomic_DNA"/>
</dbReference>
<dbReference type="Pfam" id="PF08621">
    <property type="entry name" value="RPAP1_N"/>
    <property type="match status" value="1"/>
</dbReference>
<evidence type="ECO:0000256" key="5">
    <source>
        <dbReference type="SAM" id="MobiDB-lite"/>
    </source>
</evidence>
<feature type="domain" description="RPAP1/MINIYO-like TPR repeats" evidence="8">
    <location>
        <begin position="1199"/>
        <end position="1312"/>
    </location>
</feature>
<dbReference type="InterPro" id="IPR057989">
    <property type="entry name" value="TPR_RPAP1/MINIYO-like"/>
</dbReference>
<evidence type="ECO:0000256" key="1">
    <source>
        <dbReference type="ARBA" id="ARBA00004123"/>
    </source>
</evidence>
<feature type="compositionally biased region" description="Polar residues" evidence="5">
    <location>
        <begin position="44"/>
        <end position="53"/>
    </location>
</feature>
<dbReference type="InterPro" id="IPR013929">
    <property type="entry name" value="RPAP1_C"/>
</dbReference>
<comment type="caution">
    <text evidence="9">The sequence shown here is derived from an EMBL/GenBank/DDBJ whole genome shotgun (WGS) entry which is preliminary data.</text>
</comment>
<evidence type="ECO:0000259" key="7">
    <source>
        <dbReference type="Pfam" id="PF08621"/>
    </source>
</evidence>
<evidence type="ECO:0000256" key="4">
    <source>
        <dbReference type="ARBA" id="ARBA00023242"/>
    </source>
</evidence>
<dbReference type="Proteomes" id="UP000654370">
    <property type="component" value="Unassembled WGS sequence"/>
</dbReference>
<dbReference type="OrthoDB" id="348201at2759"/>
<feature type="region of interest" description="Disordered" evidence="5">
    <location>
        <begin position="75"/>
        <end position="113"/>
    </location>
</feature>
<feature type="region of interest" description="Disordered" evidence="5">
    <location>
        <begin position="31"/>
        <end position="55"/>
    </location>
</feature>
<evidence type="ECO:0000256" key="3">
    <source>
        <dbReference type="ARBA" id="ARBA00023163"/>
    </source>
</evidence>
<name>A0A8H7Q4H1_MORIS</name>
<evidence type="ECO:0000259" key="8">
    <source>
        <dbReference type="Pfam" id="PF25766"/>
    </source>
</evidence>
<dbReference type="PANTHER" id="PTHR21483:SF18">
    <property type="entry name" value="RNA POLYMERASE II-ASSOCIATED PROTEIN 1"/>
    <property type="match status" value="1"/>
</dbReference>
<feature type="domain" description="RPAP1 N-terminal" evidence="7">
    <location>
        <begin position="204"/>
        <end position="244"/>
    </location>
</feature>
<accession>A0A8H7Q4H1</accession>
<proteinExistence type="inferred from homology"/>
<feature type="domain" description="RPAP1 C-terminal" evidence="6">
    <location>
        <begin position="323"/>
        <end position="387"/>
    </location>
</feature>
<keyword evidence="10" id="KW-1185">Reference proteome</keyword>
<dbReference type="GO" id="GO:0006366">
    <property type="term" value="P:transcription by RNA polymerase II"/>
    <property type="evidence" value="ECO:0007669"/>
    <property type="project" value="InterPro"/>
</dbReference>
<protein>
    <recommendedName>
        <fullName evidence="11">RNA polymerase II-associated protein 1</fullName>
    </recommendedName>
</protein>
<gene>
    <name evidence="9" type="ORF">INT43_000425</name>
</gene>
<dbReference type="PANTHER" id="PTHR21483">
    <property type="entry name" value="RNA POLYMERASE II-ASSOCIATED PROTEIN 1"/>
    <property type="match status" value="1"/>
</dbReference>
<dbReference type="InterPro" id="IPR039913">
    <property type="entry name" value="RPAP1/Rba50"/>
</dbReference>
<comment type="subcellular location">
    <subcellularLocation>
        <location evidence="1">Nucleus</location>
    </subcellularLocation>
</comment>
<evidence type="ECO:0000259" key="6">
    <source>
        <dbReference type="Pfam" id="PF08620"/>
    </source>
</evidence>
<dbReference type="Pfam" id="PF25766">
    <property type="entry name" value="TPR_RPAP1"/>
    <property type="match status" value="1"/>
</dbReference>